<keyword evidence="9" id="KW-0288">FMN</keyword>
<evidence type="ECO:0000313" key="16">
    <source>
        <dbReference type="EMBL" id="KKS70014.1"/>
    </source>
</evidence>
<dbReference type="InterPro" id="IPR001295">
    <property type="entry name" value="Dihydroorotate_DH_CS"/>
</dbReference>
<evidence type="ECO:0000256" key="6">
    <source>
        <dbReference type="ARBA" id="ARBA00012791"/>
    </source>
</evidence>
<keyword evidence="12" id="KW-0472">Membrane</keyword>
<comment type="catalytic activity">
    <reaction evidence="13">
        <text>(S)-dihydroorotate + a quinone = orotate + a quinol</text>
        <dbReference type="Rhea" id="RHEA:30187"/>
        <dbReference type="ChEBI" id="CHEBI:24646"/>
        <dbReference type="ChEBI" id="CHEBI:30839"/>
        <dbReference type="ChEBI" id="CHEBI:30864"/>
        <dbReference type="ChEBI" id="CHEBI:132124"/>
        <dbReference type="EC" id="1.3.5.2"/>
    </reaction>
</comment>
<dbReference type="GO" id="GO:0106430">
    <property type="term" value="F:dihydroorotate dehydrogenase (quinone) activity"/>
    <property type="evidence" value="ECO:0007669"/>
    <property type="project" value="UniProtKB-EC"/>
</dbReference>
<evidence type="ECO:0000256" key="14">
    <source>
        <dbReference type="NCBIfam" id="TIGR01036"/>
    </source>
</evidence>
<dbReference type="Gene3D" id="3.20.20.70">
    <property type="entry name" value="Aldolase class I"/>
    <property type="match status" value="1"/>
</dbReference>
<dbReference type="PANTHER" id="PTHR48109">
    <property type="entry name" value="DIHYDROOROTATE DEHYDROGENASE (QUINONE), MITOCHONDRIAL-RELATED"/>
    <property type="match status" value="1"/>
</dbReference>
<dbReference type="Pfam" id="PF01180">
    <property type="entry name" value="DHO_dh"/>
    <property type="match status" value="1"/>
</dbReference>
<evidence type="ECO:0000256" key="3">
    <source>
        <dbReference type="ARBA" id="ARBA00004370"/>
    </source>
</evidence>
<dbReference type="InterPro" id="IPR005719">
    <property type="entry name" value="Dihydroorotate_DH_2"/>
</dbReference>
<dbReference type="EC" id="1.3.5.2" evidence="6 14"/>
<dbReference type="GO" id="GO:0005737">
    <property type="term" value="C:cytoplasm"/>
    <property type="evidence" value="ECO:0007669"/>
    <property type="project" value="InterPro"/>
</dbReference>
<comment type="similarity">
    <text evidence="5">Belongs to the dihydroorotate dehydrogenase family. Type 2 subfamily.</text>
</comment>
<protein>
    <recommendedName>
        <fullName evidence="7 14">Dihydroorotate dehydrogenase (quinone)</fullName>
        <ecNumber evidence="6 14">1.3.5.2</ecNumber>
    </recommendedName>
</protein>
<comment type="caution">
    <text evidence="16">The sequence shown here is derived from an EMBL/GenBank/DDBJ whole genome shotgun (WGS) entry which is preliminary data.</text>
</comment>
<dbReference type="NCBIfam" id="TIGR01036">
    <property type="entry name" value="pyrD_sub2"/>
    <property type="match status" value="1"/>
</dbReference>
<evidence type="ECO:0000256" key="13">
    <source>
        <dbReference type="ARBA" id="ARBA00048639"/>
    </source>
</evidence>
<dbReference type="InterPro" id="IPR013785">
    <property type="entry name" value="Aldolase_TIM"/>
</dbReference>
<comment type="subcellular location">
    <subcellularLocation>
        <location evidence="3">Membrane</location>
    </subcellularLocation>
</comment>
<evidence type="ECO:0000256" key="10">
    <source>
        <dbReference type="ARBA" id="ARBA00022975"/>
    </source>
</evidence>
<dbReference type="InterPro" id="IPR050074">
    <property type="entry name" value="DHO_dehydrogenase"/>
</dbReference>
<evidence type="ECO:0000256" key="1">
    <source>
        <dbReference type="ARBA" id="ARBA00001917"/>
    </source>
</evidence>
<dbReference type="GO" id="GO:0006207">
    <property type="term" value="P:'de novo' pyrimidine nucleobase biosynthetic process"/>
    <property type="evidence" value="ECO:0007669"/>
    <property type="project" value="UniProtKB-UniRule"/>
</dbReference>
<evidence type="ECO:0000256" key="9">
    <source>
        <dbReference type="ARBA" id="ARBA00022643"/>
    </source>
</evidence>
<evidence type="ECO:0000256" key="5">
    <source>
        <dbReference type="ARBA" id="ARBA00005359"/>
    </source>
</evidence>
<comment type="pathway">
    <text evidence="4">Pyrimidine metabolism; UMP biosynthesis via de novo pathway; orotate from (S)-dihydroorotate (quinone route): step 1/1.</text>
</comment>
<dbReference type="EMBL" id="LCEK01000071">
    <property type="protein sequence ID" value="KKS70014.1"/>
    <property type="molecule type" value="Genomic_DNA"/>
</dbReference>
<evidence type="ECO:0000313" key="17">
    <source>
        <dbReference type="Proteomes" id="UP000033867"/>
    </source>
</evidence>
<dbReference type="UniPathway" id="UPA00070">
    <property type="reaction ID" value="UER00946"/>
</dbReference>
<evidence type="ECO:0000259" key="15">
    <source>
        <dbReference type="Pfam" id="PF01180"/>
    </source>
</evidence>
<evidence type="ECO:0000256" key="4">
    <source>
        <dbReference type="ARBA" id="ARBA00005161"/>
    </source>
</evidence>
<dbReference type="NCBIfam" id="NF003652">
    <property type="entry name" value="PRK05286.2-5"/>
    <property type="match status" value="1"/>
</dbReference>
<sequence length="358" mass="39481">MFPIEQIVRFKYKYIAKPFLFRRDPEDVHDTALTLGKTLGKSVLVKSFFCFCFVRHDEMLKQTVCGISFENPIGLAAGFDKNAELLNILPALGFGYAEVGSVTGEACVGNAKPRLWRIPEEKSLRVYYGLKNDGAEAISARLKGKTFGFHVGVSIAKTNSPATVETEQGIADYIKATKAFRDIGDYITINTSCPNAFGGEPFSDPVRLEKLLKAYHALHITKPTFLKLAADLTHEHLDQIIELSNTYSIDGFICTNLKKEHGEKGGLSGKAVESLSDDMIAYIYKKVGKEKIIIGCGGIFSGADAYRKIRKGATLLQLITGMIYEGPQLISEINRDLIKLLKKDGFTHISEAIGKDVL</sequence>
<dbReference type="Proteomes" id="UP000033867">
    <property type="component" value="Unassembled WGS sequence"/>
</dbReference>
<organism evidence="16 17">
    <name type="scientific">Candidatus Magasanikbacteria bacterium GW2011_GWE2_42_7</name>
    <dbReference type="NCBI Taxonomy" id="1619052"/>
    <lineage>
        <taxon>Bacteria</taxon>
        <taxon>Candidatus Magasanikiibacteriota</taxon>
    </lineage>
</organism>
<dbReference type="PATRIC" id="fig|1619052.3.peg.1101"/>
<dbReference type="CDD" id="cd04738">
    <property type="entry name" value="DHOD_2_like"/>
    <property type="match status" value="1"/>
</dbReference>
<feature type="domain" description="Dihydroorotate dehydrogenase catalytic" evidence="15">
    <location>
        <begin position="59"/>
        <end position="341"/>
    </location>
</feature>
<evidence type="ECO:0000256" key="7">
    <source>
        <dbReference type="ARBA" id="ARBA00018366"/>
    </source>
</evidence>
<name>A0A0G1B9W8_9BACT</name>
<evidence type="ECO:0000256" key="11">
    <source>
        <dbReference type="ARBA" id="ARBA00023002"/>
    </source>
</evidence>
<evidence type="ECO:0000256" key="2">
    <source>
        <dbReference type="ARBA" id="ARBA00003125"/>
    </source>
</evidence>
<keyword evidence="10" id="KW-0665">Pyrimidine biosynthesis</keyword>
<dbReference type="GO" id="GO:0005886">
    <property type="term" value="C:plasma membrane"/>
    <property type="evidence" value="ECO:0007669"/>
    <property type="project" value="TreeGrafter"/>
</dbReference>
<dbReference type="SUPFAM" id="SSF51395">
    <property type="entry name" value="FMN-linked oxidoreductases"/>
    <property type="match status" value="1"/>
</dbReference>
<dbReference type="InterPro" id="IPR005720">
    <property type="entry name" value="Dihydroorotate_DH_cat"/>
</dbReference>
<reference evidence="16 17" key="1">
    <citation type="journal article" date="2015" name="Nature">
        <title>rRNA introns, odd ribosomes, and small enigmatic genomes across a large radiation of phyla.</title>
        <authorList>
            <person name="Brown C.T."/>
            <person name="Hug L.A."/>
            <person name="Thomas B.C."/>
            <person name="Sharon I."/>
            <person name="Castelle C.J."/>
            <person name="Singh A."/>
            <person name="Wilkins M.J."/>
            <person name="Williams K.H."/>
            <person name="Banfield J.F."/>
        </authorList>
    </citation>
    <scope>NUCLEOTIDE SEQUENCE [LARGE SCALE GENOMIC DNA]</scope>
</reference>
<comment type="cofactor">
    <cofactor evidence="1">
        <name>FMN</name>
        <dbReference type="ChEBI" id="CHEBI:58210"/>
    </cofactor>
</comment>
<keyword evidence="8" id="KW-0285">Flavoprotein</keyword>
<proteinExistence type="inferred from homology"/>
<accession>A0A0G1B9W8</accession>
<keyword evidence="11" id="KW-0560">Oxidoreductase</keyword>
<evidence type="ECO:0000256" key="12">
    <source>
        <dbReference type="ARBA" id="ARBA00023136"/>
    </source>
</evidence>
<dbReference type="PROSITE" id="PS00912">
    <property type="entry name" value="DHODEHASE_2"/>
    <property type="match status" value="1"/>
</dbReference>
<dbReference type="GO" id="GO:0044205">
    <property type="term" value="P:'de novo' UMP biosynthetic process"/>
    <property type="evidence" value="ECO:0007669"/>
    <property type="project" value="UniProtKB-UniPathway"/>
</dbReference>
<dbReference type="AlphaFoldDB" id="A0A0G1B9W8"/>
<dbReference type="PANTHER" id="PTHR48109:SF4">
    <property type="entry name" value="DIHYDROOROTATE DEHYDROGENASE (QUINONE), MITOCHONDRIAL"/>
    <property type="match status" value="1"/>
</dbReference>
<gene>
    <name evidence="16" type="ORF">UV42_C0071G0008</name>
</gene>
<evidence type="ECO:0000256" key="8">
    <source>
        <dbReference type="ARBA" id="ARBA00022630"/>
    </source>
</evidence>
<comment type="function">
    <text evidence="2">Catalyzes the conversion of dihydroorotate to orotate with quinone as electron acceptor.</text>
</comment>